<dbReference type="InterPro" id="IPR031259">
    <property type="entry name" value="ILBP"/>
</dbReference>
<dbReference type="EMBL" id="JAFJMO010000003">
    <property type="protein sequence ID" value="KAJ8281557.1"/>
    <property type="molecule type" value="Genomic_DNA"/>
</dbReference>
<dbReference type="Gene3D" id="2.40.128.20">
    <property type="match status" value="1"/>
</dbReference>
<comment type="similarity">
    <text evidence="2">Belongs to the calycin superfamily. Fatty-acid binding protein (FABP) family.</text>
</comment>
<dbReference type="OrthoDB" id="10016075at2759"/>
<keyword evidence="3" id="KW-0813">Transport</keyword>
<name>A0A9Q1DTL1_CONCO</name>
<protein>
    <recommendedName>
        <fullName evidence="6">Cytosolic fatty-acid binding proteins domain-containing protein</fullName>
    </recommendedName>
</protein>
<dbReference type="InterPro" id="IPR012674">
    <property type="entry name" value="Calycin"/>
</dbReference>
<keyword evidence="8" id="KW-1185">Reference proteome</keyword>
<organism evidence="7 8">
    <name type="scientific">Conger conger</name>
    <name type="common">Conger eel</name>
    <name type="synonym">Muraena conger</name>
    <dbReference type="NCBI Taxonomy" id="82655"/>
    <lineage>
        <taxon>Eukaryota</taxon>
        <taxon>Metazoa</taxon>
        <taxon>Chordata</taxon>
        <taxon>Craniata</taxon>
        <taxon>Vertebrata</taxon>
        <taxon>Euteleostomi</taxon>
        <taxon>Actinopterygii</taxon>
        <taxon>Neopterygii</taxon>
        <taxon>Teleostei</taxon>
        <taxon>Anguilliformes</taxon>
        <taxon>Congridae</taxon>
        <taxon>Conger</taxon>
    </lineage>
</organism>
<dbReference type="GO" id="GO:0008289">
    <property type="term" value="F:lipid binding"/>
    <property type="evidence" value="ECO:0007669"/>
    <property type="project" value="UniProtKB-KW"/>
</dbReference>
<dbReference type="Pfam" id="PF14651">
    <property type="entry name" value="Lipocalin_7"/>
    <property type="match status" value="1"/>
</dbReference>
<evidence type="ECO:0000256" key="2">
    <source>
        <dbReference type="ARBA" id="ARBA00008390"/>
    </source>
</evidence>
<evidence type="ECO:0000256" key="5">
    <source>
        <dbReference type="ARBA" id="ARBA00023121"/>
    </source>
</evidence>
<feature type="domain" description="Cytosolic fatty-acid binding proteins" evidence="6">
    <location>
        <begin position="51"/>
        <end position="68"/>
    </location>
</feature>
<comment type="subcellular location">
    <subcellularLocation>
        <location evidence="1">Cytoplasm</location>
    </subcellularLocation>
</comment>
<evidence type="ECO:0000256" key="4">
    <source>
        <dbReference type="ARBA" id="ARBA00022490"/>
    </source>
</evidence>
<dbReference type="GO" id="GO:0005737">
    <property type="term" value="C:cytoplasm"/>
    <property type="evidence" value="ECO:0007669"/>
    <property type="project" value="UniProtKB-SubCell"/>
</dbReference>
<evidence type="ECO:0000259" key="6">
    <source>
        <dbReference type="PROSITE" id="PS00214"/>
    </source>
</evidence>
<dbReference type="PANTHER" id="PTHR11955">
    <property type="entry name" value="FATTY ACID BINDING PROTEIN"/>
    <property type="match status" value="1"/>
</dbReference>
<accession>A0A9Q1DTL1</accession>
<dbReference type="Proteomes" id="UP001152803">
    <property type="component" value="Unassembled WGS sequence"/>
</dbReference>
<dbReference type="AlphaFoldDB" id="A0A9Q1DTL1"/>
<dbReference type="InterPro" id="IPR000463">
    <property type="entry name" value="Fatty_acid-bd"/>
</dbReference>
<dbReference type="FunFam" id="2.40.128.20:FF:000006">
    <property type="entry name" value="Fatty acid-binding protein, liver"/>
    <property type="match status" value="1"/>
</dbReference>
<gene>
    <name evidence="7" type="ORF">COCON_G00040760</name>
</gene>
<dbReference type="SUPFAM" id="SSF50814">
    <property type="entry name" value="Lipocalins"/>
    <property type="match status" value="1"/>
</dbReference>
<comment type="caution">
    <text evidence="7">The sequence shown here is derived from an EMBL/GenBank/DDBJ whole genome shotgun (WGS) entry which is preliminary data.</text>
</comment>
<sequence length="206" mass="22986">MRTSQRCVFKEGARASLYLPILSRDLPLSLSTSPRPLSSPTSAETAMAFTGKYEMESQDNYDEFLKRIGVSDDVIEKSRTFKTVTEVVQNGNEFTWSQVYPSKTMTNKFVIDQESEMETMAGTKFKATVTMEGGKICVKFPNYHQVVEISGGKLVECCTVTGGSGSVTMKRTTAFPAFFQRTVMAAEFVEFRIPRFIFPSSENPPA</sequence>
<dbReference type="PRINTS" id="PR00178">
    <property type="entry name" value="FATTYACIDBP"/>
</dbReference>
<evidence type="ECO:0000256" key="3">
    <source>
        <dbReference type="ARBA" id="ARBA00022448"/>
    </source>
</evidence>
<proteinExistence type="inferred from homology"/>
<keyword evidence="4" id="KW-0963">Cytoplasm</keyword>
<evidence type="ECO:0000313" key="7">
    <source>
        <dbReference type="EMBL" id="KAJ8281557.1"/>
    </source>
</evidence>
<dbReference type="PROSITE" id="PS00214">
    <property type="entry name" value="FABP"/>
    <property type="match status" value="1"/>
</dbReference>
<evidence type="ECO:0000313" key="8">
    <source>
        <dbReference type="Proteomes" id="UP001152803"/>
    </source>
</evidence>
<evidence type="ECO:0000256" key="1">
    <source>
        <dbReference type="ARBA" id="ARBA00004496"/>
    </source>
</evidence>
<keyword evidence="5" id="KW-0446">Lipid-binding</keyword>
<reference evidence="7" key="1">
    <citation type="journal article" date="2023" name="Science">
        <title>Genome structures resolve the early diversification of teleost fishes.</title>
        <authorList>
            <person name="Parey E."/>
            <person name="Louis A."/>
            <person name="Montfort J."/>
            <person name="Bouchez O."/>
            <person name="Roques C."/>
            <person name="Iampietro C."/>
            <person name="Lluch J."/>
            <person name="Castinel A."/>
            <person name="Donnadieu C."/>
            <person name="Desvignes T."/>
            <person name="Floi Bucao C."/>
            <person name="Jouanno E."/>
            <person name="Wen M."/>
            <person name="Mejri S."/>
            <person name="Dirks R."/>
            <person name="Jansen H."/>
            <person name="Henkel C."/>
            <person name="Chen W.J."/>
            <person name="Zahm M."/>
            <person name="Cabau C."/>
            <person name="Klopp C."/>
            <person name="Thompson A.W."/>
            <person name="Robinson-Rechavi M."/>
            <person name="Braasch I."/>
            <person name="Lecointre G."/>
            <person name="Bobe J."/>
            <person name="Postlethwait J.H."/>
            <person name="Berthelot C."/>
            <person name="Roest Crollius H."/>
            <person name="Guiguen Y."/>
        </authorList>
    </citation>
    <scope>NUCLEOTIDE SEQUENCE</scope>
    <source>
        <strain evidence="7">Concon-B</strain>
    </source>
</reference>